<keyword evidence="6" id="KW-0548">Nucleotidyltransferase</keyword>
<keyword evidence="3" id="KW-0378">Hydrolase</keyword>
<dbReference type="InterPro" id="IPR036397">
    <property type="entry name" value="RNaseH_sf"/>
</dbReference>
<gene>
    <name evidence="6" type="ORF">J2T57_001304</name>
</gene>
<dbReference type="AlphaFoldDB" id="A0AAE3G5G1"/>
<evidence type="ECO:0000256" key="1">
    <source>
        <dbReference type="ARBA" id="ARBA00012417"/>
    </source>
</evidence>
<dbReference type="SUPFAM" id="SSF53098">
    <property type="entry name" value="Ribonuclease H-like"/>
    <property type="match status" value="1"/>
</dbReference>
<reference evidence="6" key="1">
    <citation type="submission" date="2022-03" db="EMBL/GenBank/DDBJ databases">
        <title>Genomic Encyclopedia of Type Strains, Phase III (KMG-III): the genomes of soil and plant-associated and newly described type strains.</title>
        <authorList>
            <person name="Whitman W."/>
        </authorList>
    </citation>
    <scope>NUCLEOTIDE SEQUENCE</scope>
    <source>
        <strain evidence="6">ANL 6-2</strain>
    </source>
</reference>
<dbReference type="SMART" id="SM00479">
    <property type="entry name" value="EXOIII"/>
    <property type="match status" value="1"/>
</dbReference>
<evidence type="ECO:0000259" key="5">
    <source>
        <dbReference type="SMART" id="SM00479"/>
    </source>
</evidence>
<keyword evidence="6" id="KW-0808">Transferase</keyword>
<dbReference type="Proteomes" id="UP001205843">
    <property type="component" value="Unassembled WGS sequence"/>
</dbReference>
<name>A0AAE3G5G1_9GAMM</name>
<dbReference type="GO" id="GO:0003887">
    <property type="term" value="F:DNA-directed DNA polymerase activity"/>
    <property type="evidence" value="ECO:0007669"/>
    <property type="project" value="UniProtKB-EC"/>
</dbReference>
<dbReference type="InterPro" id="IPR006054">
    <property type="entry name" value="DnaQ"/>
</dbReference>
<evidence type="ECO:0000256" key="4">
    <source>
        <dbReference type="ARBA" id="ARBA00049244"/>
    </source>
</evidence>
<evidence type="ECO:0000256" key="2">
    <source>
        <dbReference type="ARBA" id="ARBA00022722"/>
    </source>
</evidence>
<dbReference type="GO" id="GO:0045004">
    <property type="term" value="P:DNA replication proofreading"/>
    <property type="evidence" value="ECO:0007669"/>
    <property type="project" value="TreeGrafter"/>
</dbReference>
<evidence type="ECO:0000313" key="6">
    <source>
        <dbReference type="EMBL" id="MCP1674202.1"/>
    </source>
</evidence>
<accession>A0AAE3G5G1</accession>
<keyword evidence="7" id="KW-1185">Reference proteome</keyword>
<dbReference type="PANTHER" id="PTHR30231:SF41">
    <property type="entry name" value="DNA POLYMERASE III SUBUNIT EPSILON"/>
    <property type="match status" value="1"/>
</dbReference>
<dbReference type="EMBL" id="JALJXV010000003">
    <property type="protein sequence ID" value="MCP1674202.1"/>
    <property type="molecule type" value="Genomic_DNA"/>
</dbReference>
<protein>
    <recommendedName>
        <fullName evidence="1">DNA-directed DNA polymerase</fullName>
        <ecNumber evidence="1">2.7.7.7</ecNumber>
    </recommendedName>
</protein>
<dbReference type="Pfam" id="PF00929">
    <property type="entry name" value="RNase_T"/>
    <property type="match status" value="1"/>
</dbReference>
<comment type="catalytic activity">
    <reaction evidence="4">
        <text>DNA(n) + a 2'-deoxyribonucleoside 5'-triphosphate = DNA(n+1) + diphosphate</text>
        <dbReference type="Rhea" id="RHEA:22508"/>
        <dbReference type="Rhea" id="RHEA-COMP:17339"/>
        <dbReference type="Rhea" id="RHEA-COMP:17340"/>
        <dbReference type="ChEBI" id="CHEBI:33019"/>
        <dbReference type="ChEBI" id="CHEBI:61560"/>
        <dbReference type="ChEBI" id="CHEBI:173112"/>
        <dbReference type="EC" id="2.7.7.7"/>
    </reaction>
</comment>
<proteinExistence type="predicted"/>
<keyword evidence="3" id="KW-0269">Exonuclease</keyword>
<dbReference type="Gene3D" id="3.30.420.10">
    <property type="entry name" value="Ribonuclease H-like superfamily/Ribonuclease H"/>
    <property type="match status" value="1"/>
</dbReference>
<evidence type="ECO:0000256" key="3">
    <source>
        <dbReference type="ARBA" id="ARBA00022839"/>
    </source>
</evidence>
<feature type="domain" description="Exonuclease" evidence="5">
    <location>
        <begin position="6"/>
        <end position="199"/>
    </location>
</feature>
<dbReference type="GO" id="GO:0003677">
    <property type="term" value="F:DNA binding"/>
    <property type="evidence" value="ECO:0007669"/>
    <property type="project" value="InterPro"/>
</dbReference>
<sequence length="261" mass="28773">MDFNRPISILDTETTGFLAAPRPGSGDEADRIIELGVVKLPQGRASPAEARTHYQQYTHPEREIPQSAVDVHGLRLGDVIRLSEGRRFVDVVDDFLAFVSGTTLVAHNASFDVSFLNAELARCNKILGEERYGKIDDYVDGVFDSLRYANVCRPGKQNNLNALCLHYSVDTSGREFHGALLDCELLAEVFIRMTGEERRVALSPNAGRERFASRLAPTPLVRPSEAALPVIRASGAERDAHERLMARISQSSESTPGWPSP</sequence>
<dbReference type="InterPro" id="IPR012337">
    <property type="entry name" value="RNaseH-like_sf"/>
</dbReference>
<keyword evidence="2" id="KW-0540">Nuclease</keyword>
<dbReference type="GO" id="GO:0005829">
    <property type="term" value="C:cytosol"/>
    <property type="evidence" value="ECO:0007669"/>
    <property type="project" value="TreeGrafter"/>
</dbReference>
<dbReference type="EC" id="2.7.7.7" evidence="1"/>
<comment type="caution">
    <text evidence="6">The sequence shown here is derived from an EMBL/GenBank/DDBJ whole genome shotgun (WGS) entry which is preliminary data.</text>
</comment>
<dbReference type="RefSeq" id="WP_253475989.1">
    <property type="nucleotide sequence ID" value="NZ_JALJXV010000003.1"/>
</dbReference>
<dbReference type="InterPro" id="IPR013520">
    <property type="entry name" value="Ribonucl_H"/>
</dbReference>
<dbReference type="NCBIfam" id="TIGR00573">
    <property type="entry name" value="dnaq"/>
    <property type="match status" value="1"/>
</dbReference>
<dbReference type="GO" id="GO:0008408">
    <property type="term" value="F:3'-5' exonuclease activity"/>
    <property type="evidence" value="ECO:0007669"/>
    <property type="project" value="TreeGrafter"/>
</dbReference>
<evidence type="ECO:0000313" key="7">
    <source>
        <dbReference type="Proteomes" id="UP001205843"/>
    </source>
</evidence>
<organism evidence="6 7">
    <name type="scientific">Natronocella acetinitrilica</name>
    <dbReference type="NCBI Taxonomy" id="414046"/>
    <lineage>
        <taxon>Bacteria</taxon>
        <taxon>Pseudomonadati</taxon>
        <taxon>Pseudomonadota</taxon>
        <taxon>Gammaproteobacteria</taxon>
        <taxon>Chromatiales</taxon>
        <taxon>Ectothiorhodospiraceae</taxon>
        <taxon>Natronocella</taxon>
    </lineage>
</organism>
<dbReference type="PANTHER" id="PTHR30231">
    <property type="entry name" value="DNA POLYMERASE III SUBUNIT EPSILON"/>
    <property type="match status" value="1"/>
</dbReference>